<dbReference type="InterPro" id="IPR036736">
    <property type="entry name" value="ACP-like_sf"/>
</dbReference>
<accession>A0A450RTB9</accession>
<dbReference type="SMART" id="SM00823">
    <property type="entry name" value="PKS_PP"/>
    <property type="match status" value="2"/>
</dbReference>
<evidence type="ECO:0000256" key="4">
    <source>
        <dbReference type="ARBA" id="ARBA00022737"/>
    </source>
</evidence>
<comment type="cofactor">
    <cofactor evidence="1">
        <name>pantetheine 4'-phosphate</name>
        <dbReference type="ChEBI" id="CHEBI:47942"/>
    </cofactor>
</comment>
<evidence type="ECO:0000313" key="6">
    <source>
        <dbReference type="EMBL" id="VFJ42352.1"/>
    </source>
</evidence>
<dbReference type="SUPFAM" id="SSF53474">
    <property type="entry name" value="alpha/beta-Hydrolases"/>
    <property type="match status" value="1"/>
</dbReference>
<dbReference type="CDD" id="cd02440">
    <property type="entry name" value="AdoMet_MTases"/>
    <property type="match status" value="1"/>
</dbReference>
<dbReference type="SUPFAM" id="SSF47336">
    <property type="entry name" value="ACP-like"/>
    <property type="match status" value="2"/>
</dbReference>
<keyword evidence="4" id="KW-0677">Repeat</keyword>
<dbReference type="PROSITE" id="PS00012">
    <property type="entry name" value="PHOSPHOPANTETHEINE"/>
    <property type="match status" value="2"/>
</dbReference>
<dbReference type="FunFam" id="3.40.50.12780:FF:000012">
    <property type="entry name" value="Non-ribosomal peptide synthetase"/>
    <property type="match status" value="2"/>
</dbReference>
<dbReference type="InterPro" id="IPR029063">
    <property type="entry name" value="SAM-dependent_MTases_sf"/>
</dbReference>
<dbReference type="InterPro" id="IPR045851">
    <property type="entry name" value="AMP-bd_C_sf"/>
</dbReference>
<dbReference type="FunFam" id="1.10.1200.10:FF:000005">
    <property type="entry name" value="Nonribosomal peptide synthetase 1"/>
    <property type="match status" value="2"/>
</dbReference>
<dbReference type="FunFam" id="3.30.559.30:FF:000001">
    <property type="entry name" value="Non-ribosomal peptide synthetase"/>
    <property type="match status" value="1"/>
</dbReference>
<dbReference type="GO" id="GO:0009403">
    <property type="term" value="P:toxin biosynthetic process"/>
    <property type="evidence" value="ECO:0007669"/>
    <property type="project" value="UniProtKB-ARBA"/>
</dbReference>
<evidence type="ECO:0000256" key="2">
    <source>
        <dbReference type="ARBA" id="ARBA00022450"/>
    </source>
</evidence>
<dbReference type="SUPFAM" id="SSF53335">
    <property type="entry name" value="S-adenosyl-L-methionine-dependent methyltransferases"/>
    <property type="match status" value="1"/>
</dbReference>
<dbReference type="GO" id="GO:0003824">
    <property type="term" value="F:catalytic activity"/>
    <property type="evidence" value="ECO:0007669"/>
    <property type="project" value="InterPro"/>
</dbReference>
<feature type="domain" description="Carrier" evidence="5">
    <location>
        <begin position="1400"/>
        <end position="1475"/>
    </location>
</feature>
<feature type="domain" description="Carrier" evidence="5">
    <location>
        <begin position="2598"/>
        <end position="2673"/>
    </location>
</feature>
<dbReference type="InterPro" id="IPR020845">
    <property type="entry name" value="AMP-binding_CS"/>
</dbReference>
<reference evidence="6" key="1">
    <citation type="submission" date="2019-02" db="EMBL/GenBank/DDBJ databases">
        <authorList>
            <person name="Gruber-Vodicka R. H."/>
            <person name="Seah K. B. B."/>
        </authorList>
    </citation>
    <scope>NUCLEOTIDE SEQUENCE</scope>
    <source>
        <strain evidence="6">BECK_BZ15</strain>
    </source>
</reference>
<dbReference type="InterPro" id="IPR020806">
    <property type="entry name" value="PKS_PP-bd"/>
</dbReference>
<dbReference type="Pfam" id="PF08242">
    <property type="entry name" value="Methyltransf_12"/>
    <property type="match status" value="1"/>
</dbReference>
<dbReference type="Gene3D" id="3.40.50.12780">
    <property type="entry name" value="N-terminal domain of ligase-like"/>
    <property type="match status" value="1"/>
</dbReference>
<organism evidence="6">
    <name type="scientific">Candidatus Kentrum sp. FW</name>
    <dbReference type="NCBI Taxonomy" id="2126338"/>
    <lineage>
        <taxon>Bacteria</taxon>
        <taxon>Pseudomonadati</taxon>
        <taxon>Pseudomonadota</taxon>
        <taxon>Gammaproteobacteria</taxon>
        <taxon>Candidatus Kentrum</taxon>
    </lineage>
</organism>
<dbReference type="PROSITE" id="PS50075">
    <property type="entry name" value="CARRIER"/>
    <property type="match status" value="2"/>
</dbReference>
<dbReference type="Gene3D" id="3.40.50.1820">
    <property type="entry name" value="alpha/beta hydrolase"/>
    <property type="match status" value="1"/>
</dbReference>
<dbReference type="PANTHER" id="PTHR45527">
    <property type="entry name" value="NONRIBOSOMAL PEPTIDE SYNTHETASE"/>
    <property type="match status" value="1"/>
</dbReference>
<dbReference type="Pfam" id="PF00668">
    <property type="entry name" value="Condensation"/>
    <property type="match status" value="2"/>
</dbReference>
<dbReference type="Pfam" id="PF00501">
    <property type="entry name" value="AMP-binding"/>
    <property type="match status" value="2"/>
</dbReference>
<dbReference type="FunFam" id="3.40.50.980:FF:000001">
    <property type="entry name" value="Non-ribosomal peptide synthetase"/>
    <property type="match status" value="2"/>
</dbReference>
<proteinExistence type="predicted"/>
<gene>
    <name evidence="6" type="ORF">BECKFW1821A_GA0114235_1001113</name>
</gene>
<dbReference type="GO" id="GO:0005829">
    <property type="term" value="C:cytosol"/>
    <property type="evidence" value="ECO:0007669"/>
    <property type="project" value="TreeGrafter"/>
</dbReference>
<dbReference type="CDD" id="cd05930">
    <property type="entry name" value="A_NRPS"/>
    <property type="match status" value="2"/>
</dbReference>
<dbReference type="Gene3D" id="2.40.10.220">
    <property type="entry name" value="predicted glycosyltransferase like domains"/>
    <property type="match status" value="1"/>
</dbReference>
<dbReference type="InterPro" id="IPR001242">
    <property type="entry name" value="Condensation_dom"/>
</dbReference>
<dbReference type="PROSITE" id="PS00455">
    <property type="entry name" value="AMP_BINDING"/>
    <property type="match status" value="2"/>
</dbReference>
<dbReference type="CDD" id="cd19531">
    <property type="entry name" value="LCL_NRPS-like"/>
    <property type="match status" value="1"/>
</dbReference>
<dbReference type="Gene3D" id="3.40.50.980">
    <property type="match status" value="2"/>
</dbReference>
<dbReference type="Gene3D" id="3.30.559.30">
    <property type="entry name" value="Nonribosomal peptide synthetase, condensation domain"/>
    <property type="match status" value="2"/>
</dbReference>
<sequence>MANEHYPLSSSQLDFWFDQILHPDVPLYNIGGHVRIDGPIDPTLFEQALGSVIAQNDALRIILHEGDDLPTQTFAEDVPWKLDFRDLSGEADPHGAAPAWMQQKFARPFPLYEKPLFRFALCKVAEDCWYWLMQYHHIIVDGWGISLIVQRATSAYNALAEGRALDAIFPSYRTFIDNDRVYLGSERFARDLAYWRDKYRELPEPLFTPRHAAEFQGQIIPSQRATLRLERSFYDRLATFAKAHRASTFHVILGAFYCYFVRAYQREEFSIGLFTLNRNTAALKRTAGMFTTASPAWFRFGTELNFAELIQRVGKTLQKDYRHQRFPIGELHRRTGPDSQHIFDLTLSYAGHDYDAHLNDSPTRTVYLHHGYGQGALAIFVEEFHRQDDVNIYFDHNLGFFDAHEIERLKARFEFLLHEVLRRPTAPIRELQIIPDSELHRITVEWNNTRLDYPHDNTTVDLFEKQAAETPEAIAVVLEDRQLTYGELNGRANRLTHRLRSLSIESGEAAGLCTDASMEMIVGLLGILKAGGAYVPIDPDYPRNRLAFMLSDARIKVLLTQQKQLEKLPQPLPPVFCLDGDWDDITRWGPENPARSAGPEDPAYIIYTSGSTGEPKGACIHHRGFTNLVSWFVTDFGLTAADRVLVISSFGFDLTQKNFFAPLIIGGQLHLSPTHYDPGRIMEIVGNRQITWLNCTPSAFYPLLESNRNNAFRDLASLRYVFLGGEPISPAKLQPWLRSENCRTTIVNTYGPTECTDVCASYSLTPSDVLSAREIPIGKPIFNTQLFILGKHLDVLPTDTIGELHIGGAGVGQGYLNRPELTAEKFIRNPFSGEPGARLYKTGDLCRWLPDGTIEYLGRMDNQVKLRGFRIELGEIETLLNRYPLVKEAVVIFDEVVVHDKRLIAYIVSDTEESTKNLDDLIEGTKTSTLSQWQDLFEDGYSQLTQHREQDFDLTGWNSSYTGFPIPVEEMREWVNFTVDAIMSLEPDSVLEIGCGTGLLLSRIAPHCQRYWGTDFSLAVIQQVEQLKSTVVAGQLENVMLFHQKADDFHNIPEETFDTIILNSVVQYFPDVAYLLTVLEKAIETVKPGGVIFVGDIRNLPLLEACHASVQLHKASDSFNRTELRRHVRQSLRHEEELAIDPAFFLALRAHNPRIKGVRIQPKRGHYHNELTRFRYQVILHIGNTEFECLEETNGIQWIDWPTQLLALSDLRQKLIETQPEQIGVQNVSNARLETENETLQWLRSTDDAGAPQTVGQFRTLLSKRRSTGIDPESLWKLSDELPYEIEISWTNADTEGRYDVLFRHRTRSGSKRPVLFPVTDNTDIPKPWHHYANNPLQDRLDQQLTDQLRRFTASHLPDYMVPSRFILLESFPLTPNGKVDRRALSERPIKDLQQPDFVAPRTVEEKLLADIWAEVLGIRQIGIHDDFFQLGGHSLLATQVVSRIRDRFHIEMPLLALFEHPTVAGLNERIRTTRIESDLPPITPIDRAGQLPLSFAQQRLWFLDRLEGESPTYNVVAAARLDGNLDGEALERSFQMLVARHESLRTVFPTVDGAPSVRITDDPWEMAVSDLRTLPPAEQEPAVERLLKEEALHIFDLATGPLFRARLIRLGDTAHILQFNLHHIITDAWSLGIFVREWRVAYASACFDSAQQPSNQFPERSRGGRSRGALPPLPIQYVDFANWQRQWLTGEVLDEQVAYWKEQLAGVPGLLELPTDHPRPPVQSYRGASLSFSLPADLTDQLKQLGQQTGATLFMTLWSAFAVLLSRYSGQDDIIIGSPIAGRAHGETESIMGLFVNTLALRLDLAGDPAFAALLEQARDVSLQAHAHQDIPFEHLVDVLQPVRNLSHAPIFQVMFVLQNAPLPDLELSGLSLSLLDTESVTAKFDLTLEFREIDGVLTGRLEYATDLFERATMARLVGHLEMILAGIVAAPETPIHELPLLTEAEQQQFLAWNDTAVEYPLEKTIVDLFEEQVEKSPDAVAVVFPSTGSGQGEDRPFDSARGEQLTYRELNAEANRLGHYLRKLGVGPEVLVGICVERSLEMVIGLLGILKAGGAYVPLDPDYPMERLAFMLEDADVTVLLSQSNLAGQLPKTKARLICLDTDAEVFSGSNSGNVVSGVGAENSAYVIYTSGSTGRPKGVMVEHGNLYHSNFAREKYYGSTELGAFLLLSSIGFDSSVAGIFWSLTQGATLVLPEKQFDVDVITNLIVKCHISHLLCVPSVYSVLLSELKRFRQTNLKVAVVAGESSSENLLIEHYATLPNAKLFNEYGPTEGTVWSSVYCFESSEDKLDCIGTPITNTELHILDGYLQPLPIGIPGELHIGGAGVARGYLNRPELTAEKFISNPFSDDPASRLYKTGDLARWLPDGNIEYLGRMDNQVKLRGFRIELGEIEAQLTGHPDVQEAVVVARENKSIQDEPGEKRLMAFIASDLVPTRIPYESSCLVEQDGPSIPLQTVDICTAGILLEGTGTLDKGQDVRVHVQLPGEIDTRRLLGRVAYSRDGTTGIDFKLTPEEQILMDQGVIHELEDKGFIGFLQYSLRDKLRLFLQEKLPDYMIPSEFVLLISLPLTPNGKVDRRALSQHSIKALQRPDKGFVAPRTPEEKQLAEIWAEVLGIERVSIRDNFFDLGGHSLLAVTLLSKVEKQFGRDLPLSALFQGPTVAELATRLVATTEDTVGKSTDPWRPLVAIQTGGVWPPFFCLPGAGGNVLYFQRLAHALGEERPFYGLQAVGLDGESEPDTTVEAMAARYIREIRTVQPQGPYLLGGHSFGGWVGLEMSKQLQEQEEQVARLAIFDTTVPSGQPIGADWEEADWIIEVAHIAEHLLGITLEISDSELRRMDTDEQLAHLHGLLGQNGWELSVKQLQALVRIFRANCQMDYVPRDISPIPISLFKAREPASVTRTGIQMEAFSQPLKADPTWGWGQYAAGTVELHEVPGNHYTMMNGSNAQVLAERLRGCLDIDGNRGRNSGFAGPLYSLPMDKMRIEQGQDNHSARPRLQLGDL</sequence>
<evidence type="ECO:0000259" key="5">
    <source>
        <dbReference type="PROSITE" id="PS50075"/>
    </source>
</evidence>
<dbReference type="EMBL" id="CAADEW010000001">
    <property type="protein sequence ID" value="VFJ42352.1"/>
    <property type="molecule type" value="Genomic_DNA"/>
</dbReference>
<dbReference type="Gene3D" id="3.30.300.30">
    <property type="match status" value="3"/>
</dbReference>
<dbReference type="InterPro" id="IPR023213">
    <property type="entry name" value="CAT-like_dom_sf"/>
</dbReference>
<dbReference type="Gene3D" id="2.30.38.10">
    <property type="entry name" value="Luciferase, Domain 3"/>
    <property type="match status" value="1"/>
</dbReference>
<dbReference type="InterPro" id="IPR006162">
    <property type="entry name" value="Ppantetheine_attach_site"/>
</dbReference>
<dbReference type="SUPFAM" id="SSF56801">
    <property type="entry name" value="Acetyl-CoA synthetase-like"/>
    <property type="match status" value="2"/>
</dbReference>
<dbReference type="Gene3D" id="3.30.559.10">
    <property type="entry name" value="Chloramphenicol acetyltransferase-like domain"/>
    <property type="match status" value="2"/>
</dbReference>
<dbReference type="Gene3D" id="3.40.50.150">
    <property type="entry name" value="Vaccinia Virus protein VP39"/>
    <property type="match status" value="1"/>
</dbReference>
<dbReference type="InterPro" id="IPR010071">
    <property type="entry name" value="AA_adenyl_dom"/>
</dbReference>
<dbReference type="InterPro" id="IPR001031">
    <property type="entry name" value="Thioesterase"/>
</dbReference>
<dbReference type="InterPro" id="IPR020802">
    <property type="entry name" value="TesA-like"/>
</dbReference>
<keyword evidence="3" id="KW-0597">Phosphoprotein</keyword>
<dbReference type="InterPro" id="IPR013217">
    <property type="entry name" value="Methyltransf_12"/>
</dbReference>
<dbReference type="FunFam" id="2.30.38.10:FF:000001">
    <property type="entry name" value="Non-ribosomal peptide synthetase PvdI"/>
    <property type="match status" value="2"/>
</dbReference>
<dbReference type="InterPro" id="IPR009081">
    <property type="entry name" value="PP-bd_ACP"/>
</dbReference>
<protein>
    <submittedName>
        <fullName evidence="6">Amino acid adenylation domain-containing protein</fullName>
    </submittedName>
</protein>
<dbReference type="Pfam" id="PF00550">
    <property type="entry name" value="PP-binding"/>
    <property type="match status" value="2"/>
</dbReference>
<dbReference type="GO" id="GO:0043041">
    <property type="term" value="P:amino acid activation for nonribosomal peptide biosynthetic process"/>
    <property type="evidence" value="ECO:0007669"/>
    <property type="project" value="TreeGrafter"/>
</dbReference>
<dbReference type="NCBIfam" id="TIGR01733">
    <property type="entry name" value="AA-adenyl-dom"/>
    <property type="match status" value="2"/>
</dbReference>
<dbReference type="GO" id="GO:0031177">
    <property type="term" value="F:phosphopantetheine binding"/>
    <property type="evidence" value="ECO:0007669"/>
    <property type="project" value="InterPro"/>
</dbReference>
<dbReference type="InterPro" id="IPR029058">
    <property type="entry name" value="AB_hydrolase_fold"/>
</dbReference>
<dbReference type="NCBIfam" id="NF003417">
    <property type="entry name" value="PRK04813.1"/>
    <property type="match status" value="4"/>
</dbReference>
<name>A0A450RTB9_9GAMM</name>
<dbReference type="InterPro" id="IPR000873">
    <property type="entry name" value="AMP-dep_synth/lig_dom"/>
</dbReference>
<dbReference type="PANTHER" id="PTHR45527:SF14">
    <property type="entry name" value="PLIPASTATIN SYNTHASE SUBUNIT B"/>
    <property type="match status" value="1"/>
</dbReference>
<dbReference type="SUPFAM" id="SSF141371">
    <property type="entry name" value="PilZ domain-like"/>
    <property type="match status" value="1"/>
</dbReference>
<dbReference type="Gene3D" id="1.10.1200.10">
    <property type="entry name" value="ACP-like"/>
    <property type="match status" value="2"/>
</dbReference>
<evidence type="ECO:0000256" key="1">
    <source>
        <dbReference type="ARBA" id="ARBA00001957"/>
    </source>
</evidence>
<dbReference type="InterPro" id="IPR042099">
    <property type="entry name" value="ANL_N_sf"/>
</dbReference>
<keyword evidence="2" id="KW-0596">Phosphopantetheine</keyword>
<dbReference type="SUPFAM" id="SSF52777">
    <property type="entry name" value="CoA-dependent acyltransferases"/>
    <property type="match status" value="4"/>
</dbReference>
<dbReference type="SMART" id="SM00824">
    <property type="entry name" value="PKS_TE"/>
    <property type="match status" value="1"/>
</dbReference>
<dbReference type="Pfam" id="PF00975">
    <property type="entry name" value="Thioesterase"/>
    <property type="match status" value="1"/>
</dbReference>
<evidence type="ECO:0000256" key="3">
    <source>
        <dbReference type="ARBA" id="ARBA00022553"/>
    </source>
</evidence>